<name>A0A9P8ASL9_9AGAR</name>
<protein>
    <submittedName>
        <fullName evidence="2">Uncharacterized protein</fullName>
    </submittedName>
</protein>
<evidence type="ECO:0000313" key="3">
    <source>
        <dbReference type="Proteomes" id="UP000812287"/>
    </source>
</evidence>
<accession>A0A9P8ASL9</accession>
<reference evidence="2" key="1">
    <citation type="submission" date="2020-11" db="EMBL/GenBank/DDBJ databases">
        <title>Adaptations for nitrogen fixation in a non-lichenized fungal sporocarp promotes dispersal by wood-feeding termites.</title>
        <authorList>
            <consortium name="DOE Joint Genome Institute"/>
            <person name="Koch R.A."/>
            <person name="Yoon G."/>
            <person name="Arayal U."/>
            <person name="Lail K."/>
            <person name="Amirebrahimi M."/>
            <person name="Labutti K."/>
            <person name="Lipzen A."/>
            <person name="Riley R."/>
            <person name="Barry K."/>
            <person name="Henrissat B."/>
            <person name="Grigoriev I.V."/>
            <person name="Herr J.R."/>
            <person name="Aime M.C."/>
        </authorList>
    </citation>
    <scope>NUCLEOTIDE SEQUENCE</scope>
    <source>
        <strain evidence="2">MCA 3950</strain>
    </source>
</reference>
<organism evidence="2 3">
    <name type="scientific">Guyanagaster necrorhizus</name>
    <dbReference type="NCBI Taxonomy" id="856835"/>
    <lineage>
        <taxon>Eukaryota</taxon>
        <taxon>Fungi</taxon>
        <taxon>Dikarya</taxon>
        <taxon>Basidiomycota</taxon>
        <taxon>Agaricomycotina</taxon>
        <taxon>Agaricomycetes</taxon>
        <taxon>Agaricomycetidae</taxon>
        <taxon>Agaricales</taxon>
        <taxon>Marasmiineae</taxon>
        <taxon>Physalacriaceae</taxon>
        <taxon>Guyanagaster</taxon>
    </lineage>
</organism>
<feature type="transmembrane region" description="Helical" evidence="1">
    <location>
        <begin position="12"/>
        <end position="36"/>
    </location>
</feature>
<dbReference type="AlphaFoldDB" id="A0A9P8ASL9"/>
<keyword evidence="1" id="KW-0812">Transmembrane</keyword>
<dbReference type="Proteomes" id="UP000812287">
    <property type="component" value="Unassembled WGS sequence"/>
</dbReference>
<evidence type="ECO:0000256" key="1">
    <source>
        <dbReference type="SAM" id="Phobius"/>
    </source>
</evidence>
<dbReference type="EMBL" id="MU250538">
    <property type="protein sequence ID" value="KAG7444997.1"/>
    <property type="molecule type" value="Genomic_DNA"/>
</dbReference>
<dbReference type="RefSeq" id="XP_043038497.1">
    <property type="nucleotide sequence ID" value="XM_043180039.1"/>
</dbReference>
<keyword evidence="1" id="KW-0472">Membrane</keyword>
<sequence length="75" mass="8511">MSFGPRSSKPQGRYLILLFAVKACNMMVCFVGHAISFTIPRLITVFTKILTPALRFVHHESFLVTFLSTLMLNFC</sequence>
<gene>
    <name evidence="2" type="ORF">BT62DRAFT_204175</name>
</gene>
<keyword evidence="3" id="KW-1185">Reference proteome</keyword>
<proteinExistence type="predicted"/>
<evidence type="ECO:0000313" key="2">
    <source>
        <dbReference type="EMBL" id="KAG7444997.1"/>
    </source>
</evidence>
<comment type="caution">
    <text evidence="2">The sequence shown here is derived from an EMBL/GenBank/DDBJ whole genome shotgun (WGS) entry which is preliminary data.</text>
</comment>
<keyword evidence="1" id="KW-1133">Transmembrane helix</keyword>
<dbReference type="GeneID" id="66102335"/>